<comment type="caution">
    <text evidence="1">The sequence shown here is derived from an EMBL/GenBank/DDBJ whole genome shotgun (WGS) entry which is preliminary data.</text>
</comment>
<dbReference type="AlphaFoldDB" id="A0AAP0P2Y8"/>
<organism evidence="1 2">
    <name type="scientific">Stephania yunnanensis</name>
    <dbReference type="NCBI Taxonomy" id="152371"/>
    <lineage>
        <taxon>Eukaryota</taxon>
        <taxon>Viridiplantae</taxon>
        <taxon>Streptophyta</taxon>
        <taxon>Embryophyta</taxon>
        <taxon>Tracheophyta</taxon>
        <taxon>Spermatophyta</taxon>
        <taxon>Magnoliopsida</taxon>
        <taxon>Ranunculales</taxon>
        <taxon>Menispermaceae</taxon>
        <taxon>Menispermoideae</taxon>
        <taxon>Cissampelideae</taxon>
        <taxon>Stephania</taxon>
    </lineage>
</organism>
<accession>A0AAP0P2Y8</accession>
<dbReference type="EMBL" id="JBBNAF010000007">
    <property type="protein sequence ID" value="KAK9128214.1"/>
    <property type="molecule type" value="Genomic_DNA"/>
</dbReference>
<protein>
    <submittedName>
        <fullName evidence="1">Uncharacterized protein</fullName>
    </submittedName>
</protein>
<name>A0AAP0P2Y8_9MAGN</name>
<proteinExistence type="predicted"/>
<gene>
    <name evidence="1" type="ORF">Syun_017011</name>
</gene>
<keyword evidence="2" id="KW-1185">Reference proteome</keyword>
<reference evidence="1 2" key="1">
    <citation type="submission" date="2024-01" db="EMBL/GenBank/DDBJ databases">
        <title>Genome assemblies of Stephania.</title>
        <authorList>
            <person name="Yang L."/>
        </authorList>
    </citation>
    <scope>NUCLEOTIDE SEQUENCE [LARGE SCALE GENOMIC DNA]</scope>
    <source>
        <strain evidence="1">YNDBR</strain>
        <tissue evidence="1">Leaf</tissue>
    </source>
</reference>
<dbReference type="Proteomes" id="UP001420932">
    <property type="component" value="Unassembled WGS sequence"/>
</dbReference>
<sequence length="108" mass="11705">MDTYHVPKHGEERSGEHKVVVVANESSSERTAAAADDSAWLCRGSWTAAPAKLDSGQVNDSGARISWTRETRTNRVGDVEFTDQAAAERVAEASTWTTGRWRSGAAVQ</sequence>
<evidence type="ECO:0000313" key="1">
    <source>
        <dbReference type="EMBL" id="KAK9128214.1"/>
    </source>
</evidence>
<evidence type="ECO:0000313" key="2">
    <source>
        <dbReference type="Proteomes" id="UP001420932"/>
    </source>
</evidence>